<protein>
    <submittedName>
        <fullName evidence="3">Ankyrin repeat protein</fullName>
    </submittedName>
</protein>
<dbReference type="Proteomes" id="UP000253426">
    <property type="component" value="Unassembled WGS sequence"/>
</dbReference>
<organism evidence="3 4">
    <name type="scientific">Roseimicrobium gellanilyticum</name>
    <dbReference type="NCBI Taxonomy" id="748857"/>
    <lineage>
        <taxon>Bacteria</taxon>
        <taxon>Pseudomonadati</taxon>
        <taxon>Verrucomicrobiota</taxon>
        <taxon>Verrucomicrobiia</taxon>
        <taxon>Verrucomicrobiales</taxon>
        <taxon>Verrucomicrobiaceae</taxon>
        <taxon>Roseimicrobium</taxon>
    </lineage>
</organism>
<evidence type="ECO:0000256" key="2">
    <source>
        <dbReference type="SAM" id="SignalP"/>
    </source>
</evidence>
<evidence type="ECO:0000313" key="3">
    <source>
        <dbReference type="EMBL" id="RBP42682.1"/>
    </source>
</evidence>
<reference evidence="3 4" key="1">
    <citation type="submission" date="2018-06" db="EMBL/GenBank/DDBJ databases">
        <title>Genomic Encyclopedia of Type Strains, Phase IV (KMG-IV): sequencing the most valuable type-strain genomes for metagenomic binning, comparative biology and taxonomic classification.</title>
        <authorList>
            <person name="Goeker M."/>
        </authorList>
    </citation>
    <scope>NUCLEOTIDE SEQUENCE [LARGE SCALE GENOMIC DNA]</scope>
    <source>
        <strain evidence="3 4">DSM 25532</strain>
    </source>
</reference>
<sequence length="278" mass="30752">MMSRLRILPASLALMVFASPVLIFAQEPVSEKETTREPDELHELAGAGSVAATTGNIPLMKALLQAGLPVDSPLTLDPEGHASWTALHLCCIHNQPAMMKFLLKHGAHRDTRDAFGKRPIDSAMEKGNEVLCKLLAIPDEKDTMLDGIPRGVIEELFQGEFWNDPKLTTFVCVNGKDPGSTLMFLLGELGEKRVNFSLMEVVENQQPQYRHKQSKEPGRLVEIEITPQGEFGKGESVTSYHWSIRITTGRALSGGGIKGVISRRYGYWIISDQVGWDE</sequence>
<evidence type="ECO:0000313" key="4">
    <source>
        <dbReference type="Proteomes" id="UP000253426"/>
    </source>
</evidence>
<dbReference type="PROSITE" id="PS50088">
    <property type="entry name" value="ANK_REPEAT"/>
    <property type="match status" value="1"/>
</dbReference>
<keyword evidence="1" id="KW-0040">ANK repeat</keyword>
<name>A0A366HJ44_9BACT</name>
<evidence type="ECO:0000256" key="1">
    <source>
        <dbReference type="PROSITE-ProRule" id="PRU00023"/>
    </source>
</evidence>
<keyword evidence="4" id="KW-1185">Reference proteome</keyword>
<dbReference type="SMART" id="SM00248">
    <property type="entry name" value="ANK"/>
    <property type="match status" value="2"/>
</dbReference>
<dbReference type="InterPro" id="IPR002110">
    <property type="entry name" value="Ankyrin_rpt"/>
</dbReference>
<dbReference type="Gene3D" id="1.25.40.20">
    <property type="entry name" value="Ankyrin repeat-containing domain"/>
    <property type="match status" value="1"/>
</dbReference>
<proteinExistence type="predicted"/>
<feature type="chain" id="PRO_5017042153" evidence="2">
    <location>
        <begin position="26"/>
        <end position="278"/>
    </location>
</feature>
<dbReference type="EMBL" id="QNRR01000006">
    <property type="protein sequence ID" value="RBP42682.1"/>
    <property type="molecule type" value="Genomic_DNA"/>
</dbReference>
<accession>A0A366HJ44</accession>
<gene>
    <name evidence="3" type="ORF">DES53_106391</name>
</gene>
<comment type="caution">
    <text evidence="3">The sequence shown here is derived from an EMBL/GenBank/DDBJ whole genome shotgun (WGS) entry which is preliminary data.</text>
</comment>
<dbReference type="AlphaFoldDB" id="A0A366HJ44"/>
<feature type="repeat" description="ANK" evidence="1">
    <location>
        <begin position="82"/>
        <end position="114"/>
    </location>
</feature>
<dbReference type="Pfam" id="PF12796">
    <property type="entry name" value="Ank_2"/>
    <property type="match status" value="1"/>
</dbReference>
<dbReference type="InterPro" id="IPR036770">
    <property type="entry name" value="Ankyrin_rpt-contain_sf"/>
</dbReference>
<keyword evidence="2" id="KW-0732">Signal</keyword>
<feature type="signal peptide" evidence="2">
    <location>
        <begin position="1"/>
        <end position="25"/>
    </location>
</feature>
<dbReference type="SUPFAM" id="SSF48403">
    <property type="entry name" value="Ankyrin repeat"/>
    <property type="match status" value="1"/>
</dbReference>